<organism evidence="2 3">
    <name type="scientific">Heterodera trifolii</name>
    <dbReference type="NCBI Taxonomy" id="157864"/>
    <lineage>
        <taxon>Eukaryota</taxon>
        <taxon>Metazoa</taxon>
        <taxon>Ecdysozoa</taxon>
        <taxon>Nematoda</taxon>
        <taxon>Chromadorea</taxon>
        <taxon>Rhabditida</taxon>
        <taxon>Tylenchina</taxon>
        <taxon>Tylenchomorpha</taxon>
        <taxon>Tylenchoidea</taxon>
        <taxon>Heteroderidae</taxon>
        <taxon>Heteroderinae</taxon>
        <taxon>Heterodera</taxon>
    </lineage>
</organism>
<feature type="region of interest" description="Disordered" evidence="1">
    <location>
        <begin position="590"/>
        <end position="737"/>
    </location>
</feature>
<feature type="compositionally biased region" description="Basic residues" evidence="1">
    <location>
        <begin position="540"/>
        <end position="560"/>
    </location>
</feature>
<feature type="compositionally biased region" description="Low complexity" evidence="1">
    <location>
        <begin position="590"/>
        <end position="730"/>
    </location>
</feature>
<reference evidence="2 3" key="1">
    <citation type="submission" date="2024-10" db="EMBL/GenBank/DDBJ databases">
        <authorList>
            <person name="Kim D."/>
        </authorList>
    </citation>
    <scope>NUCLEOTIDE SEQUENCE [LARGE SCALE GENOMIC DNA]</scope>
    <source>
        <strain evidence="2">BH-2024</strain>
    </source>
</reference>
<evidence type="ECO:0000256" key="1">
    <source>
        <dbReference type="SAM" id="MobiDB-lite"/>
    </source>
</evidence>
<proteinExistence type="predicted"/>
<feature type="compositionally biased region" description="Basic residues" evidence="1">
    <location>
        <begin position="506"/>
        <end position="531"/>
    </location>
</feature>
<feature type="region of interest" description="Disordered" evidence="1">
    <location>
        <begin position="196"/>
        <end position="215"/>
    </location>
</feature>
<gene>
    <name evidence="2" type="ORF">niasHT_019016</name>
</gene>
<evidence type="ECO:0000313" key="3">
    <source>
        <dbReference type="Proteomes" id="UP001620626"/>
    </source>
</evidence>
<evidence type="ECO:0000313" key="2">
    <source>
        <dbReference type="EMBL" id="KAL3113599.1"/>
    </source>
</evidence>
<dbReference type="Proteomes" id="UP001620626">
    <property type="component" value="Unassembled WGS sequence"/>
</dbReference>
<comment type="caution">
    <text evidence="2">The sequence shown here is derived from an EMBL/GenBank/DDBJ whole genome shotgun (WGS) entry which is preliminary data.</text>
</comment>
<sequence length="737" mass="77498">MAHHPNILGQMPPIGQIGPLIQPFLVNAGHQQEMNPFCADGTHNQHFLNGCVAEVGQLLPPLCLIVVAVEHRAAQQTAAGPLPVTNCVLRTGDGQRVEASGWQASAHVLASLTIGGAYWFINCVARPRFQRLGCRFRVGVGGPNALVVPHVAPQLTANIPPMVPVQIGGGRDAINVAPPPNMANDGDDGRADLNNNNNDNSGLEPCLRGARPPQRRAAEPVFDESFVIERTTPMRNVPRNTRGEICELRFRPMEEAARPDLLMEALIQHLLDRVLEGHPRPSLVGLQLHPPGFDRPYVIRLRPPEQNNAAALAAAIERLNEQSAAGIDLLAGTTVTKVLAVWPLEAVRADPQRGGACDLDVEHHVSHSVQSFVRVNNPNDRLCLARAVLLGLRDRETRIAAPRLSQLLSSVYQSVYNLAEMTMDIVTPGTTQTATRTRTRTRRTASRRRASTAARSRARRRQGASTNNRRTAPVRGRSNARARVSAAVRRASSRRQGNNGGNATSTRKKRGLAMRRPLKLKPLRGRPKGSRKSSAPRTAGQKRGRGRPRTVKKGRARRGRSAAQQQTTTTADAATNTDATGAATVTTDAATTATTPATTTTADGATVTNANEPGATTATNTEAPAATTPATTTTADGATVTNANEPGATTTTTATADGAVATNTDATGAATATTDAETNTEAPAAATAPTATADGAAATNTDATGAATTPTTNAATNTEVPAATTPATATIADVTLD</sequence>
<accession>A0ABD2LEL7</accession>
<feature type="compositionally biased region" description="Low complexity" evidence="1">
    <location>
        <begin position="562"/>
        <end position="577"/>
    </location>
</feature>
<dbReference type="AlphaFoldDB" id="A0ABD2LEL7"/>
<dbReference type="EMBL" id="JBICBT010000441">
    <property type="protein sequence ID" value="KAL3113599.1"/>
    <property type="molecule type" value="Genomic_DNA"/>
</dbReference>
<keyword evidence="3" id="KW-1185">Reference proteome</keyword>
<feature type="compositionally biased region" description="Basic residues" evidence="1">
    <location>
        <begin position="437"/>
        <end position="462"/>
    </location>
</feature>
<feature type="compositionally biased region" description="Low complexity" evidence="1">
    <location>
        <begin position="474"/>
        <end position="490"/>
    </location>
</feature>
<name>A0ABD2LEL7_9BILA</name>
<protein>
    <submittedName>
        <fullName evidence="2">Uncharacterized protein</fullName>
    </submittedName>
</protein>
<feature type="region of interest" description="Disordered" evidence="1">
    <location>
        <begin position="427"/>
        <end position="577"/>
    </location>
</feature>